<feature type="transmembrane region" description="Helical" evidence="8">
    <location>
        <begin position="177"/>
        <end position="198"/>
    </location>
</feature>
<comment type="caution">
    <text evidence="10">The sequence shown here is derived from an EMBL/GenBank/DDBJ whole genome shotgun (WGS) entry which is preliminary data.</text>
</comment>
<gene>
    <name evidence="10" type="ORF">H7F16_01755</name>
</gene>
<keyword evidence="2" id="KW-0813">Transport</keyword>
<dbReference type="InterPro" id="IPR028325">
    <property type="entry name" value="VG_K_chnl"/>
</dbReference>
<sequence length="237" mass="26189">MRFRYALLVFDLLTVAFVVATSFIARAPWVEAVDVLLGIAIGLEFGLRIWVVRDRKSEIFSLAGIADIVVIASLLAPLAGEGLAFLRVARVFRLTRSYAMLNRLRQDSRFFRRNEQSVLAGLNLAVFVFVVTAVVYETQVGRNGDVTNYADALYFTVTTLTTTGFGDITLTGTDGRLLSVLVMIFGVSLFIRLIQVLVRPPKVDHKCPTCGLRRHDFDAVHCKACGTVLNIEDEGAV</sequence>
<dbReference type="PANTHER" id="PTHR11537">
    <property type="entry name" value="VOLTAGE-GATED POTASSIUM CHANNEL"/>
    <property type="match status" value="1"/>
</dbReference>
<feature type="transmembrane region" description="Helical" evidence="8">
    <location>
        <begin position="59"/>
        <end position="78"/>
    </location>
</feature>
<dbReference type="PRINTS" id="PR01463">
    <property type="entry name" value="EAGCHANLFMLY"/>
</dbReference>
<keyword evidence="4 8" id="KW-1133">Transmembrane helix</keyword>
<evidence type="ECO:0000256" key="1">
    <source>
        <dbReference type="ARBA" id="ARBA00004141"/>
    </source>
</evidence>
<dbReference type="InterPro" id="IPR003938">
    <property type="entry name" value="K_chnl_volt-dep_EAG/ELK/ERG"/>
</dbReference>
<evidence type="ECO:0000313" key="11">
    <source>
        <dbReference type="Proteomes" id="UP000555411"/>
    </source>
</evidence>
<evidence type="ECO:0000256" key="3">
    <source>
        <dbReference type="ARBA" id="ARBA00022692"/>
    </source>
</evidence>
<dbReference type="EMBL" id="JACLQD010000001">
    <property type="protein sequence ID" value="MBC2834213.1"/>
    <property type="molecule type" value="Genomic_DNA"/>
</dbReference>
<keyword evidence="6 8" id="KW-0472">Membrane</keyword>
<reference evidence="10 11" key="1">
    <citation type="journal article" date="2017" name="Int. J. Syst. Evol. Microbiol.">
        <title>Gemmobacter straminiformis sp. nov., isolated from an artificial fountain.</title>
        <authorList>
            <person name="Kang J.Y."/>
            <person name="Kim M.J."/>
            <person name="Chun J."/>
            <person name="Son K.P."/>
            <person name="Jahng K.Y."/>
        </authorList>
    </citation>
    <scope>NUCLEOTIDE SEQUENCE [LARGE SCALE GENOMIC DNA]</scope>
    <source>
        <strain evidence="10 11">CAM-8</strain>
    </source>
</reference>
<dbReference type="InterPro" id="IPR027359">
    <property type="entry name" value="Volt_channel_dom_sf"/>
</dbReference>
<dbReference type="GO" id="GO:0008076">
    <property type="term" value="C:voltage-gated potassium channel complex"/>
    <property type="evidence" value="ECO:0007669"/>
    <property type="project" value="InterPro"/>
</dbReference>
<protein>
    <submittedName>
        <fullName evidence="10">Ion transporter</fullName>
    </submittedName>
</protein>
<dbReference type="PRINTS" id="PR00169">
    <property type="entry name" value="KCHANNEL"/>
</dbReference>
<dbReference type="PANTHER" id="PTHR11537:SF254">
    <property type="entry name" value="POTASSIUM VOLTAGE-GATED CHANNEL PROTEIN SHAB"/>
    <property type="match status" value="1"/>
</dbReference>
<keyword evidence="7" id="KW-0407">Ion channel</keyword>
<dbReference type="Gene3D" id="1.10.287.70">
    <property type="match status" value="1"/>
</dbReference>
<evidence type="ECO:0000256" key="5">
    <source>
        <dbReference type="ARBA" id="ARBA00023065"/>
    </source>
</evidence>
<feature type="domain" description="Potassium channel" evidence="9">
    <location>
        <begin position="125"/>
        <end position="198"/>
    </location>
</feature>
<feature type="transmembrane region" description="Helical" evidence="8">
    <location>
        <begin position="116"/>
        <end position="136"/>
    </location>
</feature>
<dbReference type="GO" id="GO:0001508">
    <property type="term" value="P:action potential"/>
    <property type="evidence" value="ECO:0007669"/>
    <property type="project" value="TreeGrafter"/>
</dbReference>
<proteinExistence type="predicted"/>
<accession>A0A842I458</accession>
<evidence type="ECO:0000256" key="2">
    <source>
        <dbReference type="ARBA" id="ARBA00022448"/>
    </source>
</evidence>
<name>A0A842I458_9RHOB</name>
<dbReference type="GO" id="GO:0005249">
    <property type="term" value="F:voltage-gated potassium channel activity"/>
    <property type="evidence" value="ECO:0007669"/>
    <property type="project" value="InterPro"/>
</dbReference>
<dbReference type="SUPFAM" id="SSF81324">
    <property type="entry name" value="Voltage-gated potassium channels"/>
    <property type="match status" value="1"/>
</dbReference>
<evidence type="ECO:0000256" key="8">
    <source>
        <dbReference type="SAM" id="Phobius"/>
    </source>
</evidence>
<dbReference type="Gene3D" id="1.20.120.350">
    <property type="entry name" value="Voltage-gated potassium channels. Chain C"/>
    <property type="match status" value="1"/>
</dbReference>
<keyword evidence="11" id="KW-1185">Reference proteome</keyword>
<dbReference type="InterPro" id="IPR013099">
    <property type="entry name" value="K_chnl_dom"/>
</dbReference>
<evidence type="ECO:0000256" key="6">
    <source>
        <dbReference type="ARBA" id="ARBA00023136"/>
    </source>
</evidence>
<evidence type="ECO:0000259" key="9">
    <source>
        <dbReference type="Pfam" id="PF07885"/>
    </source>
</evidence>
<dbReference type="Pfam" id="PF07885">
    <property type="entry name" value="Ion_trans_2"/>
    <property type="match status" value="1"/>
</dbReference>
<evidence type="ECO:0000313" key="10">
    <source>
        <dbReference type="EMBL" id="MBC2834213.1"/>
    </source>
</evidence>
<comment type="subcellular location">
    <subcellularLocation>
        <location evidence="1">Membrane</location>
        <topology evidence="1">Multi-pass membrane protein</topology>
    </subcellularLocation>
</comment>
<keyword evidence="5" id="KW-0406">Ion transport</keyword>
<dbReference type="Proteomes" id="UP000555411">
    <property type="component" value="Unassembled WGS sequence"/>
</dbReference>
<organism evidence="10 11">
    <name type="scientific">Paragemmobacter straminiformis</name>
    <dbReference type="NCBI Taxonomy" id="2045119"/>
    <lineage>
        <taxon>Bacteria</taxon>
        <taxon>Pseudomonadati</taxon>
        <taxon>Pseudomonadota</taxon>
        <taxon>Alphaproteobacteria</taxon>
        <taxon>Rhodobacterales</taxon>
        <taxon>Paracoccaceae</taxon>
        <taxon>Paragemmobacter</taxon>
    </lineage>
</organism>
<feature type="transmembrane region" description="Helical" evidence="8">
    <location>
        <begin position="7"/>
        <end position="29"/>
    </location>
</feature>
<evidence type="ECO:0000256" key="7">
    <source>
        <dbReference type="ARBA" id="ARBA00023303"/>
    </source>
</evidence>
<keyword evidence="3 8" id="KW-0812">Transmembrane</keyword>
<dbReference type="AlphaFoldDB" id="A0A842I458"/>
<evidence type="ECO:0000256" key="4">
    <source>
        <dbReference type="ARBA" id="ARBA00022989"/>
    </source>
</evidence>